<sequence length="224" mass="25749">MWRCTLPRFILPSVKLLSLPKSPIDPEKGDDPAMPWRAGEDNADITQAFKTNGLMSKLLDTAIARDDEAVRGRHRYEYQEPARYHYDKVTDECIALEEHDMEEFNEQPYITVNHLYEPPVGSAENPIRLEASGLPGDCVNVKCMGNCAPHVPAAVYHLKMKGYTMNQCMMCKQIFYIHNRPILVMNPDWTEDPANDDGPAFKFAEIETEFDRDFHEFTMYLGQE</sequence>
<accession>A0A7S4NLZ5</accession>
<proteinExistence type="predicted"/>
<evidence type="ECO:0000313" key="1">
    <source>
        <dbReference type="EMBL" id="CAE2296835.1"/>
    </source>
</evidence>
<organism evidence="1">
    <name type="scientific">Paramoeba aestuarina</name>
    <dbReference type="NCBI Taxonomy" id="180227"/>
    <lineage>
        <taxon>Eukaryota</taxon>
        <taxon>Amoebozoa</taxon>
        <taxon>Discosea</taxon>
        <taxon>Flabellinia</taxon>
        <taxon>Dactylopodida</taxon>
        <taxon>Paramoebidae</taxon>
        <taxon>Paramoeba</taxon>
    </lineage>
</organism>
<dbReference type="AlphaFoldDB" id="A0A7S4NLZ5"/>
<protein>
    <submittedName>
        <fullName evidence="1">Uncharacterized protein</fullName>
    </submittedName>
</protein>
<reference evidence="1" key="1">
    <citation type="submission" date="2021-01" db="EMBL/GenBank/DDBJ databases">
        <authorList>
            <person name="Corre E."/>
            <person name="Pelletier E."/>
            <person name="Niang G."/>
            <person name="Scheremetjew M."/>
            <person name="Finn R."/>
            <person name="Kale V."/>
            <person name="Holt S."/>
            <person name="Cochrane G."/>
            <person name="Meng A."/>
            <person name="Brown T."/>
            <person name="Cohen L."/>
        </authorList>
    </citation>
    <scope>NUCLEOTIDE SEQUENCE</scope>
    <source>
        <strain evidence="1">SoJaBio B1-5/56/2</strain>
    </source>
</reference>
<name>A0A7S4NLZ5_9EUKA</name>
<gene>
    <name evidence="1" type="ORF">NAES01612_LOCUS7544</name>
</gene>
<dbReference type="EMBL" id="HBKR01011336">
    <property type="protein sequence ID" value="CAE2296835.1"/>
    <property type="molecule type" value="Transcribed_RNA"/>
</dbReference>